<dbReference type="RefSeq" id="WP_089113742.1">
    <property type="nucleotide sequence ID" value="NZ_LOKL01000079.1"/>
</dbReference>
<accession>A0AAW4RJI0</accession>
<dbReference type="Pfam" id="PF21522">
    <property type="entry name" value="MreB-like_C"/>
    <property type="match status" value="1"/>
</dbReference>
<evidence type="ECO:0000313" key="4">
    <source>
        <dbReference type="Proteomes" id="UP000825388"/>
    </source>
</evidence>
<organism evidence="3 4">
    <name type="scientific">Xanthomonas citri pv. sesbaniae</name>
    <dbReference type="NCBI Taxonomy" id="473425"/>
    <lineage>
        <taxon>Bacteria</taxon>
        <taxon>Pseudomonadati</taxon>
        <taxon>Pseudomonadota</taxon>
        <taxon>Gammaproteobacteria</taxon>
        <taxon>Lysobacterales</taxon>
        <taxon>Lysobacteraceae</taxon>
        <taxon>Xanthomonas</taxon>
    </lineage>
</organism>
<dbReference type="Proteomes" id="UP000825388">
    <property type="component" value="Unassembled WGS sequence"/>
</dbReference>
<dbReference type="EMBL" id="LOKL01000079">
    <property type="protein sequence ID" value="MBZ3923625.1"/>
    <property type="molecule type" value="Genomic_DNA"/>
</dbReference>
<dbReference type="InterPro" id="IPR043129">
    <property type="entry name" value="ATPase_NBD"/>
</dbReference>
<sequence length="335" mass="35954">MSESAPILVAVDDGFRQIKLVTADRRYSQLSVARPGFTLGGALGAAGGDAGAGAYRTNGRDFTVDPDIDGEDTRFDDYALSDINRVLVHHALYANGLSGKDVILASGLPFGLYFRAGTTDSNGELLKRKMENLAVQVESMDGRQPPRIVGQFVGAQGLMAYIDYALDDANRWREGMDPTAPVVVVDVGGRTTDTATIIRGSTVDHAASGTINVGVTHILDHLRSLIMARFGVSGVRPARLESFLRSGKVQLRGEWHDISAERAQAVDLVLQQVRRELQRRVGDAADMQAVLLVGGGAALLASGLKEEYRHLVVPEDPEFANARGMLKTLRGNATA</sequence>
<dbReference type="AlphaFoldDB" id="A0AAW4RJI0"/>
<proteinExistence type="predicted"/>
<evidence type="ECO:0008006" key="5">
    <source>
        <dbReference type="Google" id="ProtNLM"/>
    </source>
</evidence>
<feature type="domain" description="Actin homologue MreB-like C-terminal" evidence="2">
    <location>
        <begin position="184"/>
        <end position="306"/>
    </location>
</feature>
<dbReference type="SUPFAM" id="SSF53067">
    <property type="entry name" value="Actin-like ATPase domain"/>
    <property type="match status" value="2"/>
</dbReference>
<evidence type="ECO:0000313" key="3">
    <source>
        <dbReference type="EMBL" id="MBZ3923625.1"/>
    </source>
</evidence>
<name>A0AAW4RJI0_XANCI</name>
<evidence type="ECO:0000259" key="2">
    <source>
        <dbReference type="Pfam" id="PF21522"/>
    </source>
</evidence>
<dbReference type="Pfam" id="PF06406">
    <property type="entry name" value="StbA_N"/>
    <property type="match status" value="1"/>
</dbReference>
<reference evidence="3" key="1">
    <citation type="submission" date="2015-12" db="EMBL/GenBank/DDBJ databases">
        <authorList>
            <person name="Bansal K."/>
            <person name="Midha S."/>
            <person name="Patil P.B."/>
        </authorList>
    </citation>
    <scope>NUCLEOTIDE SEQUENCE</scope>
    <source>
        <strain evidence="3">LMG867</strain>
    </source>
</reference>
<comment type="caution">
    <text evidence="3">The sequence shown here is derived from an EMBL/GenBank/DDBJ whole genome shotgun (WGS) entry which is preliminary data.</text>
</comment>
<feature type="domain" description="Plasmid segregation protein ParM/StbA N-terminal" evidence="1">
    <location>
        <begin position="8"/>
        <end position="143"/>
    </location>
</feature>
<dbReference type="Gene3D" id="3.30.420.40">
    <property type="match status" value="2"/>
</dbReference>
<dbReference type="CDD" id="cd24022">
    <property type="entry name" value="ASKHA_NBD_ParM_R1-like"/>
    <property type="match status" value="1"/>
</dbReference>
<protein>
    <recommendedName>
        <fullName evidence="5">Plasmid segregation protein ParM/StbA domain-containing protein</fullName>
    </recommendedName>
</protein>
<dbReference type="InterPro" id="IPR056367">
    <property type="entry name" value="ASKHA_NBD_ParM_R1-like"/>
</dbReference>
<dbReference type="InterPro" id="IPR009440">
    <property type="entry name" value="ParM/StbA_N"/>
</dbReference>
<gene>
    <name evidence="3" type="ORF">Xseb_06835</name>
</gene>
<dbReference type="InterPro" id="IPR049067">
    <property type="entry name" value="MreB-like_C"/>
</dbReference>
<evidence type="ECO:0000259" key="1">
    <source>
        <dbReference type="Pfam" id="PF06406"/>
    </source>
</evidence>